<dbReference type="PROSITE" id="PS50165">
    <property type="entry name" value="UVRC"/>
    <property type="match status" value="1"/>
</dbReference>
<dbReference type="GO" id="GO:0009432">
    <property type="term" value="P:SOS response"/>
    <property type="evidence" value="ECO:0007669"/>
    <property type="project" value="UniProtKB-UniRule"/>
</dbReference>
<evidence type="ECO:0000313" key="12">
    <source>
        <dbReference type="Proteomes" id="UP000483018"/>
    </source>
</evidence>
<dbReference type="Gene3D" id="3.40.1440.10">
    <property type="entry name" value="GIY-YIG endonuclease"/>
    <property type="match status" value="1"/>
</dbReference>
<comment type="subunit">
    <text evidence="7">Interacts with UvrB in an incision complex.</text>
</comment>
<reference evidence="11 12" key="1">
    <citation type="submission" date="2019-12" db="EMBL/GenBank/DDBJ databases">
        <title>Defluviitalea raffinosedens, isolated from a biogas fermenter, genome sequencing and characterization.</title>
        <authorList>
            <person name="Rettenmaier R."/>
            <person name="Schneider M."/>
            <person name="Neuhaus K."/>
            <person name="Liebl W."/>
            <person name="Zverlov V."/>
        </authorList>
    </citation>
    <scope>NUCLEOTIDE SEQUENCE [LARGE SCALE GENOMIC DNA]</scope>
    <source>
        <strain evidence="11 12">249c-K6</strain>
    </source>
</reference>
<dbReference type="Pfam" id="PF01541">
    <property type="entry name" value="GIY-YIG"/>
    <property type="match status" value="1"/>
</dbReference>
<comment type="similarity">
    <text evidence="7">Belongs to the UvrC family.</text>
</comment>
<dbReference type="PROSITE" id="PS50164">
    <property type="entry name" value="GIY_YIG"/>
    <property type="match status" value="1"/>
</dbReference>
<dbReference type="InterPro" id="IPR001162">
    <property type="entry name" value="UvrC_RNase_H_dom"/>
</dbReference>
<keyword evidence="3 7" id="KW-0228">DNA excision</keyword>
<dbReference type="Pfam" id="PF08459">
    <property type="entry name" value="UvrC_RNaseH_dom"/>
    <property type="match status" value="1"/>
</dbReference>
<dbReference type="CDD" id="cd10434">
    <property type="entry name" value="GIY-YIG_UvrC_Cho"/>
    <property type="match status" value="1"/>
</dbReference>
<feature type="domain" description="GIY-YIG" evidence="9">
    <location>
        <begin position="13"/>
        <end position="92"/>
    </location>
</feature>
<dbReference type="OrthoDB" id="9804933at2"/>
<name>A0A7C8HFA7_9FIRM</name>
<dbReference type="AlphaFoldDB" id="A0A7C8HFA7"/>
<dbReference type="InterPro" id="IPR050066">
    <property type="entry name" value="UvrABC_protein_C"/>
</dbReference>
<comment type="caution">
    <text evidence="11">The sequence shown here is derived from an EMBL/GenBank/DDBJ whole genome shotgun (WGS) entry which is preliminary data.</text>
</comment>
<comment type="function">
    <text evidence="7">The UvrABC repair system catalyzes the recognition and processing of DNA lesions. UvrC both incises the 5' and 3' sides of the lesion. The N-terminal half is responsible for the 3' incision and the C-terminal half is responsible for the 5' incision.</text>
</comment>
<dbReference type="InterPro" id="IPR047296">
    <property type="entry name" value="GIY-YIG_UvrC_Cho"/>
</dbReference>
<dbReference type="InterPro" id="IPR000305">
    <property type="entry name" value="GIY-YIG_endonuc"/>
</dbReference>
<dbReference type="GO" id="GO:0006289">
    <property type="term" value="P:nucleotide-excision repair"/>
    <property type="evidence" value="ECO:0007669"/>
    <property type="project" value="UniProtKB-UniRule"/>
</dbReference>
<dbReference type="GO" id="GO:0009380">
    <property type="term" value="C:excinuclease repair complex"/>
    <property type="evidence" value="ECO:0007669"/>
    <property type="project" value="InterPro"/>
</dbReference>
<evidence type="ECO:0000259" key="10">
    <source>
        <dbReference type="PROSITE" id="PS50165"/>
    </source>
</evidence>
<evidence type="ECO:0000256" key="3">
    <source>
        <dbReference type="ARBA" id="ARBA00022769"/>
    </source>
</evidence>
<keyword evidence="5 7" id="KW-0234">DNA repair</keyword>
<dbReference type="Gene3D" id="3.30.420.340">
    <property type="entry name" value="UvrC, RNAse H endonuclease domain"/>
    <property type="match status" value="1"/>
</dbReference>
<accession>A0A7C8HFA7</accession>
<dbReference type="SUPFAM" id="SSF46600">
    <property type="entry name" value="C-terminal UvrC-binding domain of UvrB"/>
    <property type="match status" value="1"/>
</dbReference>
<dbReference type="EMBL" id="WSLF01000003">
    <property type="protein sequence ID" value="KAE9635491.1"/>
    <property type="molecule type" value="Genomic_DNA"/>
</dbReference>
<evidence type="ECO:0000256" key="2">
    <source>
        <dbReference type="ARBA" id="ARBA00022763"/>
    </source>
</evidence>
<evidence type="ECO:0000256" key="4">
    <source>
        <dbReference type="ARBA" id="ARBA00022881"/>
    </source>
</evidence>
<keyword evidence="1 7" id="KW-0963">Cytoplasm</keyword>
<keyword evidence="6 7" id="KW-0742">SOS response</keyword>
<dbReference type="FunFam" id="3.40.1440.10:FF:000001">
    <property type="entry name" value="UvrABC system protein C"/>
    <property type="match status" value="1"/>
</dbReference>
<comment type="subcellular location">
    <subcellularLocation>
        <location evidence="7">Cytoplasm</location>
    </subcellularLocation>
</comment>
<evidence type="ECO:0000256" key="1">
    <source>
        <dbReference type="ARBA" id="ARBA00022490"/>
    </source>
</evidence>
<proteinExistence type="inferred from homology"/>
<sequence length="621" mass="71591">MFDIQEELKKLPQKPGVYLMKDQFENIIYVGKAVNLRNRVRQYFQNSRNHSPKVQKMVLHIKEFEYIVTDSEVEALILECNLIKKYHPKYNIRLKDDKHYPYIKISVNEAFPKVFMTRKLLKDKAKYFGPYTDGMALKETLELIKKLWPIRTCNRNLPRDIGKERPCLQYHIGQCKAPCAGLISEEEYKKMIAEIISFLDGKYEDVIEDLEKQMVAASEALNFEKAAHLRDQIQSIKRIAQKQKMINASMEDQDVIAFAKKEDEALVQVYFVRGGKVVGREHFLLDGVDETSSKDIMTSFIKQFYAGTTFIPKEIILQEEIEELEIIQSWLSERKGHKVYITIPKKGEKSKLVEMAGKNAELTLSQFGEEMKRKEQRTKGAVEEIQNAIGLENTIHRIEAYDISNTQGIESVGSMVVFEDGKPKRSDYRKFKIKSVLGPNDYASMEEVIRRRFTHALEELKVLKEKGLTVEEGKFTKLPQLILIDGGKGQVHAAQKVLDELNISIPVCGMVKDDKHRTRGLLYHDEEIGPPPGTEGFKLITRIQDEAHRFAIEYHRKLRSKAQIQSVLDEIPGVGTVRKKALLEHFGSVQRLKEASLEEIQQVEGIPDSIAEQIFSFFHQR</sequence>
<dbReference type="PROSITE" id="PS50151">
    <property type="entry name" value="UVR"/>
    <property type="match status" value="1"/>
</dbReference>
<dbReference type="Pfam" id="PF12826">
    <property type="entry name" value="HHH_2"/>
    <property type="match status" value="1"/>
</dbReference>
<keyword evidence="4 7" id="KW-0267">Excision nuclease</keyword>
<organism evidence="11 12">
    <name type="scientific">Defluviitalea raffinosedens</name>
    <dbReference type="NCBI Taxonomy" id="1450156"/>
    <lineage>
        <taxon>Bacteria</taxon>
        <taxon>Bacillati</taxon>
        <taxon>Bacillota</taxon>
        <taxon>Clostridia</taxon>
        <taxon>Lachnospirales</taxon>
        <taxon>Defluviitaleaceae</taxon>
        <taxon>Defluviitalea</taxon>
    </lineage>
</organism>
<dbReference type="SMART" id="SM00465">
    <property type="entry name" value="GIYc"/>
    <property type="match status" value="1"/>
</dbReference>
<dbReference type="InterPro" id="IPR001943">
    <property type="entry name" value="UVR_dom"/>
</dbReference>
<dbReference type="PANTHER" id="PTHR30562:SF1">
    <property type="entry name" value="UVRABC SYSTEM PROTEIN C"/>
    <property type="match status" value="1"/>
</dbReference>
<dbReference type="GO" id="GO:0003677">
    <property type="term" value="F:DNA binding"/>
    <property type="evidence" value="ECO:0007669"/>
    <property type="project" value="UniProtKB-UniRule"/>
</dbReference>
<dbReference type="InterPro" id="IPR038476">
    <property type="entry name" value="UvrC_RNase_H_dom_sf"/>
</dbReference>
<feature type="domain" description="UvrC family homology region profile" evidence="10">
    <location>
        <begin position="255"/>
        <end position="498"/>
    </location>
</feature>
<keyword evidence="12" id="KW-1185">Reference proteome</keyword>
<dbReference type="PANTHER" id="PTHR30562">
    <property type="entry name" value="UVRC/OXIDOREDUCTASE"/>
    <property type="match status" value="1"/>
</dbReference>
<dbReference type="Gene3D" id="1.10.150.20">
    <property type="entry name" value="5' to 3' exonuclease, C-terminal subdomain"/>
    <property type="match status" value="1"/>
</dbReference>
<evidence type="ECO:0000259" key="9">
    <source>
        <dbReference type="PROSITE" id="PS50164"/>
    </source>
</evidence>
<keyword evidence="2 7" id="KW-0227">DNA damage</keyword>
<dbReference type="InterPro" id="IPR010994">
    <property type="entry name" value="RuvA_2-like"/>
</dbReference>
<dbReference type="InterPro" id="IPR036876">
    <property type="entry name" value="UVR_dom_sf"/>
</dbReference>
<dbReference type="RefSeq" id="WP_158739739.1">
    <property type="nucleotide sequence ID" value="NZ_JAFBEP010000001.1"/>
</dbReference>
<dbReference type="InterPro" id="IPR035901">
    <property type="entry name" value="GIY-YIG_endonuc_sf"/>
</dbReference>
<dbReference type="Proteomes" id="UP000483018">
    <property type="component" value="Unassembled WGS sequence"/>
</dbReference>
<dbReference type="Pfam" id="PF02151">
    <property type="entry name" value="UVR"/>
    <property type="match status" value="1"/>
</dbReference>
<evidence type="ECO:0000256" key="5">
    <source>
        <dbReference type="ARBA" id="ARBA00023204"/>
    </source>
</evidence>
<dbReference type="SUPFAM" id="SSF82771">
    <property type="entry name" value="GIY-YIG endonuclease"/>
    <property type="match status" value="1"/>
</dbReference>
<dbReference type="GO" id="GO:0005737">
    <property type="term" value="C:cytoplasm"/>
    <property type="evidence" value="ECO:0007669"/>
    <property type="project" value="UniProtKB-SubCell"/>
</dbReference>
<gene>
    <name evidence="7 11" type="primary">uvrC</name>
    <name evidence="11" type="ORF">GND95_04925</name>
</gene>
<dbReference type="Pfam" id="PF22920">
    <property type="entry name" value="UvrC_RNaseH"/>
    <property type="match status" value="1"/>
</dbReference>
<dbReference type="InterPro" id="IPR041663">
    <property type="entry name" value="DisA/LigA_HHH"/>
</dbReference>
<evidence type="ECO:0000313" key="11">
    <source>
        <dbReference type="EMBL" id="KAE9635491.1"/>
    </source>
</evidence>
<evidence type="ECO:0000256" key="7">
    <source>
        <dbReference type="HAMAP-Rule" id="MF_00203"/>
    </source>
</evidence>
<dbReference type="NCBIfam" id="NF001824">
    <property type="entry name" value="PRK00558.1-5"/>
    <property type="match status" value="1"/>
</dbReference>
<evidence type="ECO:0000256" key="6">
    <source>
        <dbReference type="ARBA" id="ARBA00023236"/>
    </source>
</evidence>
<evidence type="ECO:0000259" key="8">
    <source>
        <dbReference type="PROSITE" id="PS50151"/>
    </source>
</evidence>
<dbReference type="InterPro" id="IPR004791">
    <property type="entry name" value="UvrC"/>
</dbReference>
<dbReference type="NCBIfam" id="TIGR00194">
    <property type="entry name" value="uvrC"/>
    <property type="match status" value="1"/>
</dbReference>
<dbReference type="SUPFAM" id="SSF47781">
    <property type="entry name" value="RuvA domain 2-like"/>
    <property type="match status" value="1"/>
</dbReference>
<feature type="domain" description="UVR" evidence="8">
    <location>
        <begin position="204"/>
        <end position="239"/>
    </location>
</feature>
<dbReference type="GO" id="GO:0009381">
    <property type="term" value="F:excinuclease ABC activity"/>
    <property type="evidence" value="ECO:0007669"/>
    <property type="project" value="UniProtKB-UniRule"/>
</dbReference>
<protein>
    <recommendedName>
        <fullName evidence="7">UvrABC system protein C</fullName>
        <shortName evidence="7">Protein UvrC</shortName>
    </recommendedName>
    <alternativeName>
        <fullName evidence="7">Excinuclease ABC subunit C</fullName>
    </alternativeName>
</protein>
<dbReference type="Gene3D" id="4.10.860.10">
    <property type="entry name" value="UVR domain"/>
    <property type="match status" value="1"/>
</dbReference>
<dbReference type="FunFam" id="1.10.150.20:FF:000005">
    <property type="entry name" value="UvrABC system protein C"/>
    <property type="match status" value="1"/>
</dbReference>
<dbReference type="HAMAP" id="MF_00203">
    <property type="entry name" value="UvrC"/>
    <property type="match status" value="1"/>
</dbReference>